<name>A0ACC0Q4G4_RHOML</name>
<accession>A0ACC0Q4G4</accession>
<evidence type="ECO:0000313" key="1">
    <source>
        <dbReference type="EMBL" id="KAI8572913.1"/>
    </source>
</evidence>
<keyword evidence="2" id="KW-1185">Reference proteome</keyword>
<dbReference type="EMBL" id="CM046388">
    <property type="protein sequence ID" value="KAI8572913.1"/>
    <property type="molecule type" value="Genomic_DNA"/>
</dbReference>
<dbReference type="Proteomes" id="UP001062846">
    <property type="component" value="Chromosome 1"/>
</dbReference>
<gene>
    <name evidence="1" type="ORF">RHMOL_Rhmol01G0238000</name>
</gene>
<organism evidence="1 2">
    <name type="scientific">Rhododendron molle</name>
    <name type="common">Chinese azalea</name>
    <name type="synonym">Azalea mollis</name>
    <dbReference type="NCBI Taxonomy" id="49168"/>
    <lineage>
        <taxon>Eukaryota</taxon>
        <taxon>Viridiplantae</taxon>
        <taxon>Streptophyta</taxon>
        <taxon>Embryophyta</taxon>
        <taxon>Tracheophyta</taxon>
        <taxon>Spermatophyta</taxon>
        <taxon>Magnoliopsida</taxon>
        <taxon>eudicotyledons</taxon>
        <taxon>Gunneridae</taxon>
        <taxon>Pentapetalae</taxon>
        <taxon>asterids</taxon>
        <taxon>Ericales</taxon>
        <taxon>Ericaceae</taxon>
        <taxon>Ericoideae</taxon>
        <taxon>Rhodoreae</taxon>
        <taxon>Rhododendron</taxon>
    </lineage>
</organism>
<comment type="caution">
    <text evidence="1">The sequence shown here is derived from an EMBL/GenBank/DDBJ whole genome shotgun (WGS) entry which is preliminary data.</text>
</comment>
<evidence type="ECO:0000313" key="2">
    <source>
        <dbReference type="Proteomes" id="UP001062846"/>
    </source>
</evidence>
<proteinExistence type="predicted"/>
<protein>
    <submittedName>
        <fullName evidence="1">Uncharacterized protein</fullName>
    </submittedName>
</protein>
<reference evidence="1" key="1">
    <citation type="submission" date="2022-02" db="EMBL/GenBank/DDBJ databases">
        <title>Plant Genome Project.</title>
        <authorList>
            <person name="Zhang R.-G."/>
        </authorList>
    </citation>
    <scope>NUCLEOTIDE SEQUENCE</scope>
    <source>
        <strain evidence="1">AT1</strain>
    </source>
</reference>
<sequence>MAEEAAIRTLRKYLNPERAPQALPIGIPTPTAGNAFDFKAEYLRVVPNFWGRELEDLYSHIREFETILHSFVTVQG</sequence>